<dbReference type="RefSeq" id="WP_190786868.1">
    <property type="nucleotide sequence ID" value="NZ_JACXLC010000001.1"/>
</dbReference>
<evidence type="ECO:0000313" key="2">
    <source>
        <dbReference type="Proteomes" id="UP000635384"/>
    </source>
</evidence>
<dbReference type="InterPro" id="IPR019650">
    <property type="entry name" value="DUF2513"/>
</dbReference>
<reference evidence="1 2" key="1">
    <citation type="submission" date="2020-09" db="EMBL/GenBank/DDBJ databases">
        <authorList>
            <person name="Yoon J.-W."/>
        </authorList>
    </citation>
    <scope>NUCLEOTIDE SEQUENCE [LARGE SCALE GENOMIC DNA]</scope>
    <source>
        <strain evidence="1 2">KMU-140</strain>
    </source>
</reference>
<name>A0ABR8KSU5_9SPHN</name>
<dbReference type="Pfam" id="PF10711">
    <property type="entry name" value="DUF2513"/>
    <property type="match status" value="1"/>
</dbReference>
<accession>A0ABR8KSU5</accession>
<dbReference type="EMBL" id="JACXLC010000001">
    <property type="protein sequence ID" value="MBD2841317.1"/>
    <property type="molecule type" value="Genomic_DNA"/>
</dbReference>
<evidence type="ECO:0000313" key="1">
    <source>
        <dbReference type="EMBL" id="MBD2841317.1"/>
    </source>
</evidence>
<sequence>MTWEGHEFLDKVRDPEIWRKTKKGASELNSWGVKLIGEMATGYIRAKATELGIPLA</sequence>
<comment type="caution">
    <text evidence="1">The sequence shown here is derived from an EMBL/GenBank/DDBJ whole genome shotgun (WGS) entry which is preliminary data.</text>
</comment>
<gene>
    <name evidence="1" type="ORF">IB285_03490</name>
</gene>
<organism evidence="1 2">
    <name type="scientific">Erythrobacter rubeus</name>
    <dbReference type="NCBI Taxonomy" id="2760803"/>
    <lineage>
        <taxon>Bacteria</taxon>
        <taxon>Pseudomonadati</taxon>
        <taxon>Pseudomonadota</taxon>
        <taxon>Alphaproteobacteria</taxon>
        <taxon>Sphingomonadales</taxon>
        <taxon>Erythrobacteraceae</taxon>
        <taxon>Erythrobacter/Porphyrobacter group</taxon>
        <taxon>Erythrobacter</taxon>
    </lineage>
</organism>
<dbReference type="Proteomes" id="UP000635384">
    <property type="component" value="Unassembled WGS sequence"/>
</dbReference>
<protein>
    <submittedName>
        <fullName evidence="1">DUF2513 domain-containing protein</fullName>
    </submittedName>
</protein>
<proteinExistence type="predicted"/>
<keyword evidence="2" id="KW-1185">Reference proteome</keyword>